<evidence type="ECO:0000313" key="1">
    <source>
        <dbReference type="EMBL" id="EYU22753.1"/>
    </source>
</evidence>
<reference evidence="1 2" key="1">
    <citation type="journal article" date="2013" name="Proc. Natl. Acad. Sci. U.S.A.">
        <title>Fine-scale variation in meiotic recombination in Mimulus inferred from population shotgun sequencing.</title>
        <authorList>
            <person name="Hellsten U."/>
            <person name="Wright K.M."/>
            <person name="Jenkins J."/>
            <person name="Shu S."/>
            <person name="Yuan Y."/>
            <person name="Wessler S.R."/>
            <person name="Schmutz J."/>
            <person name="Willis J.H."/>
            <person name="Rokhsar D.S."/>
        </authorList>
    </citation>
    <scope>NUCLEOTIDE SEQUENCE [LARGE SCALE GENOMIC DNA]</scope>
    <source>
        <strain evidence="2">cv. DUN x IM62</strain>
    </source>
</reference>
<dbReference type="PhylomeDB" id="A0A022Q690"/>
<dbReference type="EMBL" id="KI632191">
    <property type="protein sequence ID" value="EYU22753.1"/>
    <property type="molecule type" value="Genomic_DNA"/>
</dbReference>
<gene>
    <name evidence="1" type="ORF">MIMGU_mgv1a016456mg</name>
</gene>
<dbReference type="OrthoDB" id="2107166at2759"/>
<keyword evidence="2" id="KW-1185">Reference proteome</keyword>
<dbReference type="eggNOG" id="ENOG502RXJE">
    <property type="taxonomic scope" value="Eukaryota"/>
</dbReference>
<sequence>MELKLSQSSLPTAIFTSSSASSLHHFQQWKLEIERISRKGQGMFSKESANHVIKDDRGETLTSISKLYGVSTIENYCLSAAANNKEMVDVDLVSDGQNRNSARVVSRLINYFLIAYQDEDL</sequence>
<accession>A0A022Q690</accession>
<evidence type="ECO:0000313" key="2">
    <source>
        <dbReference type="Proteomes" id="UP000030748"/>
    </source>
</evidence>
<dbReference type="AlphaFoldDB" id="A0A022Q690"/>
<organism evidence="1 2">
    <name type="scientific">Erythranthe guttata</name>
    <name type="common">Yellow monkey flower</name>
    <name type="synonym">Mimulus guttatus</name>
    <dbReference type="NCBI Taxonomy" id="4155"/>
    <lineage>
        <taxon>Eukaryota</taxon>
        <taxon>Viridiplantae</taxon>
        <taxon>Streptophyta</taxon>
        <taxon>Embryophyta</taxon>
        <taxon>Tracheophyta</taxon>
        <taxon>Spermatophyta</taxon>
        <taxon>Magnoliopsida</taxon>
        <taxon>eudicotyledons</taxon>
        <taxon>Gunneridae</taxon>
        <taxon>Pentapetalae</taxon>
        <taxon>asterids</taxon>
        <taxon>lamiids</taxon>
        <taxon>Lamiales</taxon>
        <taxon>Phrymaceae</taxon>
        <taxon>Erythranthe</taxon>
    </lineage>
</organism>
<protein>
    <submittedName>
        <fullName evidence="1">Uncharacterized protein</fullName>
    </submittedName>
</protein>
<dbReference type="KEGG" id="egt:105974332"/>
<dbReference type="Proteomes" id="UP000030748">
    <property type="component" value="Unassembled WGS sequence"/>
</dbReference>
<name>A0A022Q690_ERYGU</name>
<proteinExistence type="predicted"/>